<keyword evidence="3" id="KW-1185">Reference proteome</keyword>
<gene>
    <name evidence="2" type="ORF">PMO31116_00536</name>
</gene>
<dbReference type="AlphaFoldDB" id="A0A5E4S3F1"/>
<evidence type="ECO:0000256" key="1">
    <source>
        <dbReference type="SAM" id="Phobius"/>
    </source>
</evidence>
<keyword evidence="1" id="KW-1133">Transmembrane helix</keyword>
<keyword evidence="1" id="KW-0812">Transmembrane</keyword>
<feature type="transmembrane region" description="Helical" evidence="1">
    <location>
        <begin position="21"/>
        <end position="41"/>
    </location>
</feature>
<accession>A0A5E4S3F1</accession>
<evidence type="ECO:0000313" key="3">
    <source>
        <dbReference type="Proteomes" id="UP000368474"/>
    </source>
</evidence>
<proteinExistence type="predicted"/>
<dbReference type="Proteomes" id="UP000368474">
    <property type="component" value="Unassembled WGS sequence"/>
</dbReference>
<sequence>MKIIPSIQLTIPVVQMTPKTMGRFIALGMGCIFGGIFALATHGLLVENNPEMWAVAPYTPYMTGALSVASFGGAFAALRGLFKTATGKDTAKHEAKTLLKSANKGRAI</sequence>
<dbReference type="EMBL" id="CABPSD010000001">
    <property type="protein sequence ID" value="VVD69711.1"/>
    <property type="molecule type" value="Genomic_DNA"/>
</dbReference>
<dbReference type="RefSeq" id="WP_150565331.1">
    <property type="nucleotide sequence ID" value="NZ_CABPSD010000001.1"/>
</dbReference>
<organism evidence="2 3">
    <name type="scientific">Pandoraea morbifera</name>
    <dbReference type="NCBI Taxonomy" id="2508300"/>
    <lineage>
        <taxon>Bacteria</taxon>
        <taxon>Pseudomonadati</taxon>
        <taxon>Pseudomonadota</taxon>
        <taxon>Betaproteobacteria</taxon>
        <taxon>Burkholderiales</taxon>
        <taxon>Burkholderiaceae</taxon>
        <taxon>Pandoraea</taxon>
    </lineage>
</organism>
<name>A0A5E4S3F1_9BURK</name>
<evidence type="ECO:0000313" key="2">
    <source>
        <dbReference type="EMBL" id="VVD69711.1"/>
    </source>
</evidence>
<protein>
    <submittedName>
        <fullName evidence="2">Uncharacterized protein</fullName>
    </submittedName>
</protein>
<reference evidence="2 3" key="1">
    <citation type="submission" date="2019-08" db="EMBL/GenBank/DDBJ databases">
        <authorList>
            <person name="Peeters C."/>
        </authorList>
    </citation>
    <scope>NUCLEOTIDE SEQUENCE [LARGE SCALE GENOMIC DNA]</scope>
    <source>
        <strain evidence="2 3">LMG 31116</strain>
    </source>
</reference>
<keyword evidence="1" id="KW-0472">Membrane</keyword>
<feature type="transmembrane region" description="Helical" evidence="1">
    <location>
        <begin position="61"/>
        <end position="82"/>
    </location>
</feature>